<dbReference type="PANTHER" id="PTHR43702:SF3">
    <property type="entry name" value="PROTEIN TSGA"/>
    <property type="match status" value="1"/>
</dbReference>
<proteinExistence type="inferred from homology"/>
<dbReference type="KEGG" id="apel:CA267_007660"/>
<evidence type="ECO:0000256" key="5">
    <source>
        <dbReference type="ARBA" id="ARBA00022475"/>
    </source>
</evidence>
<evidence type="ECO:0000256" key="8">
    <source>
        <dbReference type="ARBA" id="ARBA00022692"/>
    </source>
</evidence>
<evidence type="ECO:0000313" key="13">
    <source>
        <dbReference type="EMBL" id="QJR80665.1"/>
    </source>
</evidence>
<feature type="transmembrane region" description="Helical" evidence="11">
    <location>
        <begin position="232"/>
        <end position="258"/>
    </location>
</feature>
<dbReference type="EMBL" id="CP052766">
    <property type="protein sequence ID" value="QJR80665.1"/>
    <property type="molecule type" value="Genomic_DNA"/>
</dbReference>
<evidence type="ECO:0000256" key="2">
    <source>
        <dbReference type="ARBA" id="ARBA00004429"/>
    </source>
</evidence>
<keyword evidence="5" id="KW-1003">Cell membrane</keyword>
<keyword evidence="6" id="KW-0997">Cell inner membrane</keyword>
<keyword evidence="4" id="KW-0813">Transport</keyword>
<dbReference type="AlphaFoldDB" id="A0A6M4MDK6"/>
<reference evidence="13 14" key="2">
    <citation type="submission" date="2020-04" db="EMBL/GenBank/DDBJ databases">
        <title>Complete genome sequence of Alteromonas pelagimontana 5.12T.</title>
        <authorList>
            <person name="Sinha R.K."/>
            <person name="Krishnan K.P."/>
            <person name="Kurian J.P."/>
        </authorList>
    </citation>
    <scope>NUCLEOTIDE SEQUENCE [LARGE SCALE GENOMIC DNA]</scope>
    <source>
        <strain evidence="13 14">5.12</strain>
    </source>
</reference>
<dbReference type="NCBIfam" id="TIGR01272">
    <property type="entry name" value="gluP"/>
    <property type="match status" value="1"/>
</dbReference>
<evidence type="ECO:0000259" key="12">
    <source>
        <dbReference type="PROSITE" id="PS50850"/>
    </source>
</evidence>
<dbReference type="Proteomes" id="UP000219285">
    <property type="component" value="Chromosome"/>
</dbReference>
<feature type="transmembrane region" description="Helical" evidence="11">
    <location>
        <begin position="383"/>
        <end position="402"/>
    </location>
</feature>
<dbReference type="GO" id="GO:0005886">
    <property type="term" value="C:plasma membrane"/>
    <property type="evidence" value="ECO:0007669"/>
    <property type="project" value="UniProtKB-SubCell"/>
</dbReference>
<dbReference type="GO" id="GO:0005354">
    <property type="term" value="F:galactose transmembrane transporter activity"/>
    <property type="evidence" value="ECO:0007669"/>
    <property type="project" value="InterPro"/>
</dbReference>
<dbReference type="CDD" id="cd17394">
    <property type="entry name" value="MFS_FucP_like"/>
    <property type="match status" value="1"/>
</dbReference>
<dbReference type="GO" id="GO:0055056">
    <property type="term" value="F:D-glucose transmembrane transporter activity"/>
    <property type="evidence" value="ECO:0007669"/>
    <property type="project" value="InterPro"/>
</dbReference>
<evidence type="ECO:0000256" key="10">
    <source>
        <dbReference type="ARBA" id="ARBA00023136"/>
    </source>
</evidence>
<evidence type="ECO:0000256" key="1">
    <source>
        <dbReference type="ARBA" id="ARBA00003321"/>
    </source>
</evidence>
<feature type="transmembrane region" description="Helical" evidence="11">
    <location>
        <begin position="12"/>
        <end position="36"/>
    </location>
</feature>
<name>A0A6M4MDK6_9ALTE</name>
<evidence type="ECO:0000256" key="4">
    <source>
        <dbReference type="ARBA" id="ARBA00022448"/>
    </source>
</evidence>
<dbReference type="OrthoDB" id="9795150at2"/>
<feature type="transmembrane region" description="Helical" evidence="11">
    <location>
        <begin position="358"/>
        <end position="377"/>
    </location>
</feature>
<evidence type="ECO:0000256" key="6">
    <source>
        <dbReference type="ARBA" id="ARBA00022519"/>
    </source>
</evidence>
<feature type="transmembrane region" description="Helical" evidence="11">
    <location>
        <begin position="110"/>
        <end position="131"/>
    </location>
</feature>
<dbReference type="InterPro" id="IPR036259">
    <property type="entry name" value="MFS_trans_sf"/>
</dbReference>
<dbReference type="Pfam" id="PF07690">
    <property type="entry name" value="MFS_1"/>
    <property type="match status" value="1"/>
</dbReference>
<dbReference type="GO" id="GO:1904659">
    <property type="term" value="P:D-glucose transmembrane transport"/>
    <property type="evidence" value="ECO:0007669"/>
    <property type="project" value="InterPro"/>
</dbReference>
<comment type="similarity">
    <text evidence="3">Belongs to the major facilitator superfamily. FHS transporter (TC 2.A.1.7) family.</text>
</comment>
<dbReference type="InterPro" id="IPR005964">
    <property type="entry name" value="Glc/Gal_transptr_bac"/>
</dbReference>
<dbReference type="RefSeq" id="WP_075608034.1">
    <property type="nucleotide sequence ID" value="NZ_CP052766.1"/>
</dbReference>
<feature type="transmembrane region" description="Helical" evidence="11">
    <location>
        <begin position="152"/>
        <end position="173"/>
    </location>
</feature>
<feature type="domain" description="Major facilitator superfamily (MFS) profile" evidence="12">
    <location>
        <begin position="19"/>
        <end position="409"/>
    </location>
</feature>
<dbReference type="PANTHER" id="PTHR43702">
    <property type="entry name" value="L-FUCOSE-PROTON SYMPORTER"/>
    <property type="match status" value="1"/>
</dbReference>
<keyword evidence="8 11" id="KW-0812">Transmembrane</keyword>
<sequence>MESSSPIDASAPYSASNFVLGTLTSLFFMWGFITAMNDILIPHLKALFELSYTQAMLVQSCFFGAYFLISVPGGLLVKRIGYQKGIGLGLLTAAIGCLLFIPSAMFAQYWMFLGALFVLASGITILQVAANPLVTIMGDPKTASSRLTMTQAFNSLGTTVAPIIGGMLLFAAHDEVSAQTDANSVIAPYFGLACVLVVMAIAMVKVKLPSTQDNDAELAASPDSSVLGHKHLVLGVLGIFTYVGAEVSIGSFLVNYFASSHVLSMSEGQAASYLAYYWGGAMVGRFIGAVVMQKVSPGKCLAFNSLVSCILIVVSVNTSGAIAMWSILAVGLFNSIMFPTIFSLALKGLGRQTAKGSGLLCLAIVGGAVVPLLQGVLADTIGLQLSFLLPLVCYVYIAYYGVFGSAPVTTQKGTR</sequence>
<evidence type="ECO:0000256" key="7">
    <source>
        <dbReference type="ARBA" id="ARBA00022597"/>
    </source>
</evidence>
<feature type="transmembrane region" description="Helical" evidence="11">
    <location>
        <begin position="322"/>
        <end position="346"/>
    </location>
</feature>
<organism evidence="13 14">
    <name type="scientific">Alteromonas pelagimontana</name>
    <dbReference type="NCBI Taxonomy" id="1858656"/>
    <lineage>
        <taxon>Bacteria</taxon>
        <taxon>Pseudomonadati</taxon>
        <taxon>Pseudomonadota</taxon>
        <taxon>Gammaproteobacteria</taxon>
        <taxon>Alteromonadales</taxon>
        <taxon>Alteromonadaceae</taxon>
        <taxon>Alteromonas/Salinimonas group</taxon>
        <taxon>Alteromonas</taxon>
    </lineage>
</organism>
<comment type="subcellular location">
    <subcellularLocation>
        <location evidence="2">Cell inner membrane</location>
        <topology evidence="2">Multi-pass membrane protein</topology>
    </subcellularLocation>
</comment>
<reference evidence="14" key="1">
    <citation type="submission" date="2014-12" db="EMBL/GenBank/DDBJ databases">
        <title>Complete genome sequence of a multi-drug resistant Klebsiella pneumoniae.</title>
        <authorList>
            <person name="Hua X."/>
            <person name="Chen Q."/>
            <person name="Li X."/>
            <person name="Feng Y."/>
            <person name="Ruan Z."/>
            <person name="Yu Y."/>
        </authorList>
    </citation>
    <scope>NUCLEOTIDE SEQUENCE [LARGE SCALE GENOMIC DNA]</scope>
    <source>
        <strain evidence="14">5.12</strain>
    </source>
</reference>
<dbReference type="InterPro" id="IPR011701">
    <property type="entry name" value="MFS"/>
</dbReference>
<protein>
    <submittedName>
        <fullName evidence="13">Sugar MFS transporter</fullName>
    </submittedName>
</protein>
<feature type="transmembrane region" description="Helical" evidence="11">
    <location>
        <begin position="56"/>
        <end position="77"/>
    </location>
</feature>
<evidence type="ECO:0000256" key="11">
    <source>
        <dbReference type="SAM" id="Phobius"/>
    </source>
</evidence>
<dbReference type="InterPro" id="IPR050375">
    <property type="entry name" value="MFS_TsgA-like"/>
</dbReference>
<keyword evidence="14" id="KW-1185">Reference proteome</keyword>
<dbReference type="PROSITE" id="PS50850">
    <property type="entry name" value="MFS"/>
    <property type="match status" value="1"/>
</dbReference>
<dbReference type="InterPro" id="IPR020846">
    <property type="entry name" value="MFS_dom"/>
</dbReference>
<dbReference type="Gene3D" id="1.20.1250.20">
    <property type="entry name" value="MFS general substrate transporter like domains"/>
    <property type="match status" value="2"/>
</dbReference>
<keyword evidence="10 11" id="KW-0472">Membrane</keyword>
<feature type="transmembrane region" description="Helical" evidence="11">
    <location>
        <begin position="300"/>
        <end position="316"/>
    </location>
</feature>
<evidence type="ECO:0000256" key="9">
    <source>
        <dbReference type="ARBA" id="ARBA00022989"/>
    </source>
</evidence>
<evidence type="ECO:0000313" key="14">
    <source>
        <dbReference type="Proteomes" id="UP000219285"/>
    </source>
</evidence>
<keyword evidence="9 11" id="KW-1133">Transmembrane helix</keyword>
<gene>
    <name evidence="13" type="ORF">CA267_007660</name>
</gene>
<feature type="transmembrane region" description="Helical" evidence="11">
    <location>
        <begin position="185"/>
        <end position="204"/>
    </location>
</feature>
<accession>A0A6M4MDK6</accession>
<keyword evidence="7" id="KW-0762">Sugar transport</keyword>
<feature type="transmembrane region" description="Helical" evidence="11">
    <location>
        <begin position="86"/>
        <end position="104"/>
    </location>
</feature>
<dbReference type="SUPFAM" id="SSF103473">
    <property type="entry name" value="MFS general substrate transporter"/>
    <property type="match status" value="1"/>
</dbReference>
<evidence type="ECO:0000256" key="3">
    <source>
        <dbReference type="ARBA" id="ARBA00009120"/>
    </source>
</evidence>
<comment type="function">
    <text evidence="1">Intake of glucose and galactose.</text>
</comment>
<feature type="transmembrane region" description="Helical" evidence="11">
    <location>
        <begin position="270"/>
        <end position="288"/>
    </location>
</feature>